<dbReference type="GO" id="GO:0015031">
    <property type="term" value="P:protein transport"/>
    <property type="evidence" value="ECO:0007669"/>
    <property type="project" value="UniProtKB-KW"/>
</dbReference>
<gene>
    <name evidence="6" type="ORF">HJC23_008723</name>
</gene>
<dbReference type="SUPFAM" id="SSF48371">
    <property type="entry name" value="ARM repeat"/>
    <property type="match status" value="1"/>
</dbReference>
<evidence type="ECO:0000313" key="7">
    <source>
        <dbReference type="Proteomes" id="UP001516023"/>
    </source>
</evidence>
<keyword evidence="5" id="KW-0653">Protein transport</keyword>
<dbReference type="InterPro" id="IPR016024">
    <property type="entry name" value="ARM-type_fold"/>
</dbReference>
<evidence type="ECO:0000256" key="2">
    <source>
        <dbReference type="ARBA" id="ARBA00022448"/>
    </source>
</evidence>
<organism evidence="6 7">
    <name type="scientific">Cyclotella cryptica</name>
    <dbReference type="NCBI Taxonomy" id="29204"/>
    <lineage>
        <taxon>Eukaryota</taxon>
        <taxon>Sar</taxon>
        <taxon>Stramenopiles</taxon>
        <taxon>Ochrophyta</taxon>
        <taxon>Bacillariophyta</taxon>
        <taxon>Coscinodiscophyceae</taxon>
        <taxon>Thalassiosirophycidae</taxon>
        <taxon>Stephanodiscales</taxon>
        <taxon>Stephanodiscaceae</taxon>
        <taxon>Cyclotella</taxon>
    </lineage>
</organism>
<keyword evidence="7" id="KW-1185">Reference proteome</keyword>
<evidence type="ECO:0000256" key="5">
    <source>
        <dbReference type="ARBA" id="ARBA00022927"/>
    </source>
</evidence>
<dbReference type="Gene3D" id="1.25.10.10">
    <property type="entry name" value="Leucine-rich Repeat Variant"/>
    <property type="match status" value="2"/>
</dbReference>
<dbReference type="GO" id="GO:0005737">
    <property type="term" value="C:cytoplasm"/>
    <property type="evidence" value="ECO:0007669"/>
    <property type="project" value="UniProtKB-SubCell"/>
</dbReference>
<comment type="caution">
    <text evidence="6">The sequence shown here is derived from an EMBL/GenBank/DDBJ whole genome shotgun (WGS) entry which is preliminary data.</text>
</comment>
<evidence type="ECO:0000256" key="4">
    <source>
        <dbReference type="ARBA" id="ARBA00022737"/>
    </source>
</evidence>
<evidence type="ECO:0000256" key="1">
    <source>
        <dbReference type="ARBA" id="ARBA00004496"/>
    </source>
</evidence>
<keyword evidence="4" id="KW-0677">Repeat</keyword>
<dbReference type="InterPro" id="IPR040122">
    <property type="entry name" value="Importin_beta"/>
</dbReference>
<dbReference type="Proteomes" id="UP001516023">
    <property type="component" value="Unassembled WGS sequence"/>
</dbReference>
<sequence>MPITIPLLDALLAGQQDAESHYGSIPPSARIRELTSLLTQLSPAANAGSHNDEGRAMLAATLLRRDLSCLSFEEGGNAASEIAEPLMILFENNHNRSQRMLGRCVAELCGADGMMGHVLKRLETGCAAMSIPHLQLLSDLVDRYPLSLWSSNLNMISLFGGITNVQLTADQLEATLEALVGVGVAYEKAKRVMSTKGKSDVEKALLMQIPERCTEVDIRSPPAEMGMVYLPTLLNSLLGYLESSNVDVLSKCIGHLSTCSMQCPSLLAGGETSLTFVVQTCMSIAQSSRSIEDYDHVKLSALDVIATICSVPQIKRTILQPNGISPKCVTGMGRRPLLEFLIRGHDNEAGEQRGVFALCAELIVSGVDNDEEEWSAEPASIYDSEELWESDRTALYAESLMETFVEVFGGAPSLPPIFQLVDVLLARSGWQNERAVLSILERCISAAPVTFAPHVPATVDTALRLAQSASFRVQYQALQVLGSLCIANSVGEESTTGSQIIVREKYGDRILECVAHLTKSPCSRVASNACLAIVSYCRGGNGCVNCMIPIEKGLILPFVGPLLEVLQAGPLAVNVSNPSSISEGSLTVLIRAIDAVACLADASGEEFLPYYGVMGGLISCATFGLEKEGGIRVAAHVKNSFEMKKLRGSALEAATIVGAAVSGAEAENVELYVKDASEIMTIATTLLNSENFDIVPMDQLLAACARIAAVMGSRYAPFLPSVLPHILKRATEKLDVSITEDEQSDRSLDEESEGYSICIPGVGTKKVKINTTQLEEKSLAARALYEHARALGKDFDSQCIESSVTAFLPLVGCVYSGEVRSTSALALSQVFRAACLGAAADHSPSKKKMICEQLFNVLSKALVSQLLKENDDEEFENRNAIADALSEVMYDLFTQKGASGEQIVQLSTLEAKELVSGIVSLIQTCLSRRTLILSEIDVDVVDDDEMARCNEKLQAEAELLTHLVDSVGYQLKALGEQFVPIFVDHVAGPLGELLTLKGTSDPRARVASVCLFDDCIEYCGSKAANVYAPMLLEGIAEGLDSNDEDLQSASAYGLLQIVSHAPRTLHPQSTQVMLSKAFPLLEPEEQEELQSAIQNAIQI</sequence>
<proteinExistence type="predicted"/>
<reference evidence="6 7" key="1">
    <citation type="journal article" date="2020" name="G3 (Bethesda)">
        <title>Improved Reference Genome for Cyclotella cryptica CCMP332, a Model for Cell Wall Morphogenesis, Salinity Adaptation, and Lipid Production in Diatoms (Bacillariophyta).</title>
        <authorList>
            <person name="Roberts W.R."/>
            <person name="Downey K.M."/>
            <person name="Ruck E.C."/>
            <person name="Traller J.C."/>
            <person name="Alverson A.J."/>
        </authorList>
    </citation>
    <scope>NUCLEOTIDE SEQUENCE [LARGE SCALE GENOMIC DNA]</scope>
    <source>
        <strain evidence="6 7">CCMP332</strain>
    </source>
</reference>
<evidence type="ECO:0000313" key="6">
    <source>
        <dbReference type="EMBL" id="KAL3785690.1"/>
    </source>
</evidence>
<dbReference type="PANTHER" id="PTHR10527">
    <property type="entry name" value="IMPORTIN BETA"/>
    <property type="match status" value="1"/>
</dbReference>
<accession>A0ABD3PC07</accession>
<comment type="subcellular location">
    <subcellularLocation>
        <location evidence="1">Cytoplasm</location>
    </subcellularLocation>
</comment>
<keyword evidence="2" id="KW-0813">Transport</keyword>
<evidence type="ECO:0000256" key="3">
    <source>
        <dbReference type="ARBA" id="ARBA00022490"/>
    </source>
</evidence>
<dbReference type="InterPro" id="IPR011989">
    <property type="entry name" value="ARM-like"/>
</dbReference>
<protein>
    <submittedName>
        <fullName evidence="6">Uncharacterized protein</fullName>
    </submittedName>
</protein>
<dbReference type="EMBL" id="JABMIG020000211">
    <property type="protein sequence ID" value="KAL3785690.1"/>
    <property type="molecule type" value="Genomic_DNA"/>
</dbReference>
<name>A0ABD3PC07_9STRA</name>
<dbReference type="AlphaFoldDB" id="A0ABD3PC07"/>
<keyword evidence="3" id="KW-0963">Cytoplasm</keyword>